<keyword evidence="1" id="KW-0472">Membrane</keyword>
<feature type="transmembrane region" description="Helical" evidence="1">
    <location>
        <begin position="50"/>
        <end position="70"/>
    </location>
</feature>
<dbReference type="Proteomes" id="UP000237925">
    <property type="component" value="Chromosome"/>
</dbReference>
<organism evidence="2 3">
    <name type="scientific">Melaminivora suipulveris</name>
    <dbReference type="NCBI Taxonomy" id="2109913"/>
    <lineage>
        <taxon>Bacteria</taxon>
        <taxon>Pseudomonadati</taxon>
        <taxon>Pseudomonadota</taxon>
        <taxon>Betaproteobacteria</taxon>
        <taxon>Burkholderiales</taxon>
        <taxon>Comamonadaceae</taxon>
        <taxon>Melaminivora</taxon>
    </lineage>
</organism>
<reference evidence="2 3" key="1">
    <citation type="submission" date="2018-03" db="EMBL/GenBank/DDBJ databases">
        <title>Genome sequencing of Melaminivora sp.</title>
        <authorList>
            <person name="Kim S.-J."/>
            <person name="Heo J."/>
            <person name="Ahn J.-H."/>
            <person name="Kwon S.-W."/>
        </authorList>
    </citation>
    <scope>NUCLEOTIDE SEQUENCE [LARGE SCALE GENOMIC DNA]</scope>
    <source>
        <strain evidence="2 3">SC2-9</strain>
    </source>
</reference>
<accession>A0A2R3QEQ6</accession>
<protein>
    <submittedName>
        <fullName evidence="2">Uncharacterized protein</fullName>
    </submittedName>
</protein>
<dbReference type="AlphaFoldDB" id="A0A2R3QEQ6"/>
<dbReference type="KEGG" id="mela:C6568_14245"/>
<gene>
    <name evidence="2" type="ORF">C6568_14245</name>
</gene>
<keyword evidence="3" id="KW-1185">Reference proteome</keyword>
<evidence type="ECO:0000256" key="1">
    <source>
        <dbReference type="SAM" id="Phobius"/>
    </source>
</evidence>
<evidence type="ECO:0000313" key="3">
    <source>
        <dbReference type="Proteomes" id="UP000237925"/>
    </source>
</evidence>
<keyword evidence="1" id="KW-0812">Transmembrane</keyword>
<proteinExistence type="predicted"/>
<keyword evidence="1" id="KW-1133">Transmembrane helix</keyword>
<name>A0A2R3QEQ6_9BURK</name>
<sequence length="113" mass="11608">MHIALEPFMADNTAHCSPSYSSSAAAASRAFGTTFDDGAQEMSALQPARWAVIAGVALIGLQLLTLDVVLERHARRAQAQAASYVAVTLAPRPDAVAQAGGAAAPQHLLLAGN</sequence>
<dbReference type="EMBL" id="CP027667">
    <property type="protein sequence ID" value="AVO50276.1"/>
    <property type="molecule type" value="Genomic_DNA"/>
</dbReference>
<evidence type="ECO:0000313" key="2">
    <source>
        <dbReference type="EMBL" id="AVO50276.1"/>
    </source>
</evidence>